<dbReference type="PANTHER" id="PTHR45947:SF13">
    <property type="entry name" value="TRANSFERASE"/>
    <property type="match status" value="1"/>
</dbReference>
<dbReference type="InterPro" id="IPR050194">
    <property type="entry name" value="Glycosyltransferase_grp1"/>
</dbReference>
<accession>A0ABT3FPI8</accession>
<evidence type="ECO:0000313" key="1">
    <source>
        <dbReference type="EMBL" id="MCW1885171.1"/>
    </source>
</evidence>
<sequence>MPLRIAIIADFPWASLDGSATGRGGGQGCTWLPQLAENFERHPDLEIHWISLDRRGAGGESVRKYGQHFVRLKGTSVSVDLALGCLPTRRTMRKYLRALKPDIVHAWGTESIYPVALRDFKGPTILSMQGVLTEYKRIGGLPDDWRWRRMIAGEAAMIRSATIVTCESGWGMAKVKEVVPTAHCRMVEYGVHPRFFDVPWQPDAAKPYVLYVGGTGTRKGFDLLLDALAHIPDRKWELRLAGDDAMRAEVERRGLKDVECLGLLAWDEMEKQLRGAWASVLPTRGDTSPNSVKEARVIGVPVITSRHGGQAGYIRDGENGRLVDPLTDESLAEALTDVMSSHDRAIALGHGRHQEDRDYLSAERTAKGFADIYRELAKGGGPR</sequence>
<dbReference type="SUPFAM" id="SSF53756">
    <property type="entry name" value="UDP-Glycosyltransferase/glycogen phosphorylase"/>
    <property type="match status" value="1"/>
</dbReference>
<dbReference type="RefSeq" id="WP_264501128.1">
    <property type="nucleotide sequence ID" value="NZ_JAPDDS010000005.1"/>
</dbReference>
<dbReference type="EMBL" id="JAPDDS010000005">
    <property type="protein sequence ID" value="MCW1885171.1"/>
    <property type="molecule type" value="Genomic_DNA"/>
</dbReference>
<name>A0ABT3FPI8_9BACT</name>
<comment type="caution">
    <text evidence="1">The sequence shown here is derived from an EMBL/GenBank/DDBJ whole genome shotgun (WGS) entry which is preliminary data.</text>
</comment>
<evidence type="ECO:0000313" key="2">
    <source>
        <dbReference type="Proteomes" id="UP001207930"/>
    </source>
</evidence>
<reference evidence="1 2" key="1">
    <citation type="submission" date="2022-10" db="EMBL/GenBank/DDBJ databases">
        <title>Luteolibacter flavescens strain MCCC 1K03193, whole genome shotgun sequencing project.</title>
        <authorList>
            <person name="Zhao G."/>
            <person name="Shen L."/>
        </authorList>
    </citation>
    <scope>NUCLEOTIDE SEQUENCE [LARGE SCALE GENOMIC DNA]</scope>
    <source>
        <strain evidence="1 2">MCCC 1K03193</strain>
    </source>
</reference>
<proteinExistence type="predicted"/>
<dbReference type="PANTHER" id="PTHR45947">
    <property type="entry name" value="SULFOQUINOVOSYL TRANSFERASE SQD2"/>
    <property type="match status" value="1"/>
</dbReference>
<organism evidence="1 2">
    <name type="scientific">Luteolibacter flavescens</name>
    <dbReference type="NCBI Taxonomy" id="1859460"/>
    <lineage>
        <taxon>Bacteria</taxon>
        <taxon>Pseudomonadati</taxon>
        <taxon>Verrucomicrobiota</taxon>
        <taxon>Verrucomicrobiia</taxon>
        <taxon>Verrucomicrobiales</taxon>
        <taxon>Verrucomicrobiaceae</taxon>
        <taxon>Luteolibacter</taxon>
    </lineage>
</organism>
<dbReference type="Pfam" id="PF13692">
    <property type="entry name" value="Glyco_trans_1_4"/>
    <property type="match status" value="1"/>
</dbReference>
<dbReference type="Proteomes" id="UP001207930">
    <property type="component" value="Unassembled WGS sequence"/>
</dbReference>
<gene>
    <name evidence="1" type="ORF">OKA04_10565</name>
</gene>
<dbReference type="Gene3D" id="3.40.50.2000">
    <property type="entry name" value="Glycogen Phosphorylase B"/>
    <property type="match status" value="2"/>
</dbReference>
<keyword evidence="2" id="KW-1185">Reference proteome</keyword>
<dbReference type="CDD" id="cd03801">
    <property type="entry name" value="GT4_PimA-like"/>
    <property type="match status" value="1"/>
</dbReference>
<protein>
    <submittedName>
        <fullName evidence="1">Glycosyltransferase family 4 protein</fullName>
    </submittedName>
</protein>